<keyword evidence="3" id="KW-1185">Reference proteome</keyword>
<dbReference type="EMBL" id="JAMOIM010000001">
    <property type="protein sequence ID" value="MCW6506942.1"/>
    <property type="molecule type" value="Genomic_DNA"/>
</dbReference>
<reference evidence="2" key="1">
    <citation type="submission" date="2022-05" db="EMBL/GenBank/DDBJ databases">
        <authorList>
            <person name="Pankratov T."/>
        </authorList>
    </citation>
    <scope>NUCLEOTIDE SEQUENCE</scope>
    <source>
        <strain evidence="2">BP6-180914</strain>
    </source>
</reference>
<proteinExistence type="predicted"/>
<dbReference type="AlphaFoldDB" id="A0AA41Z092"/>
<organism evidence="2 3">
    <name type="scientific">Lichenifustis flavocetrariae</name>
    <dbReference type="NCBI Taxonomy" id="2949735"/>
    <lineage>
        <taxon>Bacteria</taxon>
        <taxon>Pseudomonadati</taxon>
        <taxon>Pseudomonadota</taxon>
        <taxon>Alphaproteobacteria</taxon>
        <taxon>Hyphomicrobiales</taxon>
        <taxon>Lichenihabitantaceae</taxon>
        <taxon>Lichenifustis</taxon>
    </lineage>
</organism>
<dbReference type="RefSeq" id="WP_282583279.1">
    <property type="nucleotide sequence ID" value="NZ_JAMOIM010000001.1"/>
</dbReference>
<dbReference type="Proteomes" id="UP001165667">
    <property type="component" value="Unassembled WGS sequence"/>
</dbReference>
<evidence type="ECO:0000313" key="2">
    <source>
        <dbReference type="EMBL" id="MCW6506942.1"/>
    </source>
</evidence>
<gene>
    <name evidence="2" type="ORF">M8523_02775</name>
</gene>
<evidence type="ECO:0000313" key="3">
    <source>
        <dbReference type="Proteomes" id="UP001165667"/>
    </source>
</evidence>
<comment type="caution">
    <text evidence="2">The sequence shown here is derived from an EMBL/GenBank/DDBJ whole genome shotgun (WGS) entry which is preliminary data.</text>
</comment>
<name>A0AA41Z092_9HYPH</name>
<accession>A0AA41Z092</accession>
<feature type="region of interest" description="Disordered" evidence="1">
    <location>
        <begin position="23"/>
        <end position="48"/>
    </location>
</feature>
<sequence>MLGHWVDRRGLAEDAIDPATAATSNLASAVQPRGGEPRAIHRRPYRRRKPIPKRLGMLAPYGDQIRDWMENDPSLSAVAALERLTTLAPDIFGPKHLRTLQRAIAAQRMTVARRLISDGVSSLRADSAVRRLPDPLGDIGTLGNIPT</sequence>
<protein>
    <submittedName>
        <fullName evidence="2">Uncharacterized protein</fullName>
    </submittedName>
</protein>
<evidence type="ECO:0000256" key="1">
    <source>
        <dbReference type="SAM" id="MobiDB-lite"/>
    </source>
</evidence>